<evidence type="ECO:0000313" key="5">
    <source>
        <dbReference type="EMBL" id="KAJ5092930.1"/>
    </source>
</evidence>
<gene>
    <name evidence="5" type="ORF">N7456_008791</name>
</gene>
<keyword evidence="2" id="KW-0521">NADP</keyword>
<organism evidence="5 6">
    <name type="scientific">Penicillium angulare</name>
    <dbReference type="NCBI Taxonomy" id="116970"/>
    <lineage>
        <taxon>Eukaryota</taxon>
        <taxon>Fungi</taxon>
        <taxon>Dikarya</taxon>
        <taxon>Ascomycota</taxon>
        <taxon>Pezizomycotina</taxon>
        <taxon>Eurotiomycetes</taxon>
        <taxon>Eurotiomycetidae</taxon>
        <taxon>Eurotiales</taxon>
        <taxon>Aspergillaceae</taxon>
        <taxon>Penicillium</taxon>
    </lineage>
</organism>
<dbReference type="PRINTS" id="PR00081">
    <property type="entry name" value="GDHRDH"/>
</dbReference>
<dbReference type="SUPFAM" id="SSF51735">
    <property type="entry name" value="NAD(P)-binding Rossmann-fold domains"/>
    <property type="match status" value="1"/>
</dbReference>
<evidence type="ECO:0000313" key="6">
    <source>
        <dbReference type="Proteomes" id="UP001149165"/>
    </source>
</evidence>
<evidence type="ECO:0000256" key="1">
    <source>
        <dbReference type="ARBA" id="ARBA00006484"/>
    </source>
</evidence>
<dbReference type="EMBL" id="JAPQKH010000006">
    <property type="protein sequence ID" value="KAJ5092930.1"/>
    <property type="molecule type" value="Genomic_DNA"/>
</dbReference>
<reference evidence="5" key="1">
    <citation type="submission" date="2022-11" db="EMBL/GenBank/DDBJ databases">
        <authorList>
            <person name="Petersen C."/>
        </authorList>
    </citation>
    <scope>NUCLEOTIDE SEQUENCE</scope>
    <source>
        <strain evidence="5">IBT 30069</strain>
    </source>
</reference>
<dbReference type="Gene3D" id="3.40.50.720">
    <property type="entry name" value="NAD(P)-binding Rossmann-like Domain"/>
    <property type="match status" value="1"/>
</dbReference>
<dbReference type="GO" id="GO:0005811">
    <property type="term" value="C:lipid droplet"/>
    <property type="evidence" value="ECO:0007669"/>
    <property type="project" value="TreeGrafter"/>
</dbReference>
<dbReference type="GO" id="GO:0019433">
    <property type="term" value="P:triglyceride catabolic process"/>
    <property type="evidence" value="ECO:0007669"/>
    <property type="project" value="TreeGrafter"/>
</dbReference>
<evidence type="ECO:0000256" key="3">
    <source>
        <dbReference type="ARBA" id="ARBA00023002"/>
    </source>
</evidence>
<dbReference type="Proteomes" id="UP001149165">
    <property type="component" value="Unassembled WGS sequence"/>
</dbReference>
<keyword evidence="6" id="KW-1185">Reference proteome</keyword>
<evidence type="ECO:0000256" key="4">
    <source>
        <dbReference type="RuleBase" id="RU000363"/>
    </source>
</evidence>
<dbReference type="CDD" id="cd05374">
    <property type="entry name" value="17beta-HSD-like_SDR_c"/>
    <property type="match status" value="1"/>
</dbReference>
<dbReference type="OrthoDB" id="2102561at2759"/>
<dbReference type="PROSITE" id="PS00061">
    <property type="entry name" value="ADH_SHORT"/>
    <property type="match status" value="1"/>
</dbReference>
<dbReference type="PANTHER" id="PTHR44169">
    <property type="entry name" value="NADPH-DEPENDENT 1-ACYLDIHYDROXYACETONE PHOSPHATE REDUCTASE"/>
    <property type="match status" value="1"/>
</dbReference>
<dbReference type="GO" id="GO:0004806">
    <property type="term" value="F:triacylglycerol lipase activity"/>
    <property type="evidence" value="ECO:0007669"/>
    <property type="project" value="TreeGrafter"/>
</dbReference>
<keyword evidence="3" id="KW-0560">Oxidoreductase</keyword>
<name>A0A9W9F3G5_9EURO</name>
<dbReference type="InterPro" id="IPR036291">
    <property type="entry name" value="NAD(P)-bd_dom_sf"/>
</dbReference>
<evidence type="ECO:0000256" key="2">
    <source>
        <dbReference type="ARBA" id="ARBA00022857"/>
    </source>
</evidence>
<reference evidence="5" key="2">
    <citation type="journal article" date="2023" name="IMA Fungus">
        <title>Comparative genomic study of the Penicillium genus elucidates a diverse pangenome and 15 lateral gene transfer events.</title>
        <authorList>
            <person name="Petersen C."/>
            <person name="Sorensen T."/>
            <person name="Nielsen M.R."/>
            <person name="Sondergaard T.E."/>
            <person name="Sorensen J.L."/>
            <person name="Fitzpatrick D.A."/>
            <person name="Frisvad J.C."/>
            <person name="Nielsen K.L."/>
        </authorList>
    </citation>
    <scope>NUCLEOTIDE SEQUENCE</scope>
    <source>
        <strain evidence="5">IBT 30069</strain>
    </source>
</reference>
<sequence>MSQRKSVLITGCSDGGIGSALAKAFHDKGIHVFATARQKSKMQALGDLSNITFLELDVTSQESIAAAQETVSKKTNGKLDYLVNNSGSGYVMTFLDSDLDTSQRMFNVNVWGIARVTQEFAPLLIAAKGTIVNNASTAACLGLPYQSMYCGSKAAVRLMSETMALEMKPLGVKVVTIITGNVRSVWFSNQPEFLFPAESYYTAIKEKIGIYSRGEQGHPQTDPKVYAEKVVGDILGGAQGTIWRGAQSSTVRYALPWVPDWLKSILAVKGSGLDTWSI</sequence>
<dbReference type="GO" id="GO:0005783">
    <property type="term" value="C:endoplasmic reticulum"/>
    <property type="evidence" value="ECO:0007669"/>
    <property type="project" value="TreeGrafter"/>
</dbReference>
<dbReference type="InterPro" id="IPR002347">
    <property type="entry name" value="SDR_fam"/>
</dbReference>
<dbReference type="Pfam" id="PF00106">
    <property type="entry name" value="adh_short"/>
    <property type="match status" value="1"/>
</dbReference>
<accession>A0A9W9F3G5</accession>
<dbReference type="InterPro" id="IPR020904">
    <property type="entry name" value="Sc_DH/Rdtase_CS"/>
</dbReference>
<proteinExistence type="inferred from homology"/>
<dbReference type="AlphaFoldDB" id="A0A9W9F3G5"/>
<comment type="caution">
    <text evidence="5">The sequence shown here is derived from an EMBL/GenBank/DDBJ whole genome shotgun (WGS) entry which is preliminary data.</text>
</comment>
<dbReference type="PRINTS" id="PR00080">
    <property type="entry name" value="SDRFAMILY"/>
</dbReference>
<comment type="similarity">
    <text evidence="1 4">Belongs to the short-chain dehydrogenases/reductases (SDR) family.</text>
</comment>
<protein>
    <submittedName>
        <fullName evidence="5">Oxidoreductase</fullName>
    </submittedName>
</protein>
<dbReference type="GO" id="GO:0000140">
    <property type="term" value="F:acylglycerone-phosphate reductase (NADP+) activity"/>
    <property type="evidence" value="ECO:0007669"/>
    <property type="project" value="TreeGrafter"/>
</dbReference>
<dbReference type="PANTHER" id="PTHR44169:SF6">
    <property type="entry name" value="NADPH-DEPENDENT 1-ACYLDIHYDROXYACETONE PHOSPHATE REDUCTASE"/>
    <property type="match status" value="1"/>
</dbReference>
<dbReference type="GO" id="GO:0006654">
    <property type="term" value="P:phosphatidic acid biosynthetic process"/>
    <property type="evidence" value="ECO:0007669"/>
    <property type="project" value="TreeGrafter"/>
</dbReference>